<dbReference type="EMBL" id="JBHTKY010000014">
    <property type="protein sequence ID" value="MFD1166017.1"/>
    <property type="molecule type" value="Genomic_DNA"/>
</dbReference>
<protein>
    <submittedName>
        <fullName evidence="1">TerB family tellurite resistance protein</fullName>
    </submittedName>
</protein>
<sequence length="213" mass="23525">MKALMLWGIAACLLTGIPTDVRGQGQDAEQLLLNVEKLAHLKRVLEQMKKGYQLLYKGYGDVRDLARGNFDLHSAFLGGLMKASPVVRRYGRTVEIVRLLSRMPGRCASAIAEHAHSGTFSWEELQYLQKVHAQILRAGSEYLEELLAVTTSGKLQMNDAERLVAIDRIHGQTTRLSAFLASFQGSTGMLARQRTAERESAVGAGILYGITDH</sequence>
<dbReference type="Proteomes" id="UP001597205">
    <property type="component" value="Unassembled WGS sequence"/>
</dbReference>
<comment type="caution">
    <text evidence="1">The sequence shown here is derived from an EMBL/GenBank/DDBJ whole genome shotgun (WGS) entry which is preliminary data.</text>
</comment>
<gene>
    <name evidence="1" type="ORF">ACFQ2C_10415</name>
</gene>
<name>A0ABW3RMV4_9SPHI</name>
<evidence type="ECO:0000313" key="2">
    <source>
        <dbReference type="Proteomes" id="UP001597205"/>
    </source>
</evidence>
<dbReference type="RefSeq" id="WP_380896376.1">
    <property type="nucleotide sequence ID" value="NZ_JBHTKY010000014.1"/>
</dbReference>
<proteinExistence type="predicted"/>
<organism evidence="1 2">
    <name type="scientific">Sphingobacterium daejeonense</name>
    <dbReference type="NCBI Taxonomy" id="371142"/>
    <lineage>
        <taxon>Bacteria</taxon>
        <taxon>Pseudomonadati</taxon>
        <taxon>Bacteroidota</taxon>
        <taxon>Sphingobacteriia</taxon>
        <taxon>Sphingobacteriales</taxon>
        <taxon>Sphingobacteriaceae</taxon>
        <taxon>Sphingobacterium</taxon>
    </lineage>
</organism>
<evidence type="ECO:0000313" key="1">
    <source>
        <dbReference type="EMBL" id="MFD1166017.1"/>
    </source>
</evidence>
<reference evidence="2" key="1">
    <citation type="journal article" date="2019" name="Int. J. Syst. Evol. Microbiol.">
        <title>The Global Catalogue of Microorganisms (GCM) 10K type strain sequencing project: providing services to taxonomists for standard genome sequencing and annotation.</title>
        <authorList>
            <consortium name="The Broad Institute Genomics Platform"/>
            <consortium name="The Broad Institute Genome Sequencing Center for Infectious Disease"/>
            <person name="Wu L."/>
            <person name="Ma J."/>
        </authorList>
    </citation>
    <scope>NUCLEOTIDE SEQUENCE [LARGE SCALE GENOMIC DNA]</scope>
    <source>
        <strain evidence="2">CCUG 52468</strain>
    </source>
</reference>
<accession>A0ABW3RMV4</accession>
<keyword evidence="2" id="KW-1185">Reference proteome</keyword>